<evidence type="ECO:0000256" key="4">
    <source>
        <dbReference type="RuleBase" id="RU004478"/>
    </source>
</evidence>
<name>A0ABY9Q2N0_9FIRM</name>
<dbReference type="Gene3D" id="2.30.22.10">
    <property type="entry name" value="Head domain of nucleotide exchange factor GrpE"/>
    <property type="match status" value="1"/>
</dbReference>
<dbReference type="RefSeq" id="WP_331476689.1">
    <property type="nucleotide sequence ID" value="NZ_CP101637.1"/>
</dbReference>
<evidence type="ECO:0000256" key="3">
    <source>
        <dbReference type="HAMAP-Rule" id="MF_01151"/>
    </source>
</evidence>
<dbReference type="HAMAP" id="MF_01151">
    <property type="entry name" value="GrpE"/>
    <property type="match status" value="1"/>
</dbReference>
<dbReference type="NCBIfam" id="NF010738">
    <property type="entry name" value="PRK14140.1"/>
    <property type="match status" value="1"/>
</dbReference>
<keyword evidence="8" id="KW-1185">Reference proteome</keyword>
<keyword evidence="2 3" id="KW-0143">Chaperone</keyword>
<dbReference type="SUPFAM" id="SSF51064">
    <property type="entry name" value="Head domain of nucleotide exchange factor GrpE"/>
    <property type="match status" value="1"/>
</dbReference>
<dbReference type="PANTHER" id="PTHR21237">
    <property type="entry name" value="GRPE PROTEIN"/>
    <property type="match status" value="1"/>
</dbReference>
<keyword evidence="3" id="KW-0963">Cytoplasm</keyword>
<protein>
    <recommendedName>
        <fullName evidence="3">Protein GrpE</fullName>
    </recommendedName>
    <alternativeName>
        <fullName evidence="3">HSP-70 cofactor</fullName>
    </alternativeName>
</protein>
<dbReference type="SUPFAM" id="SSF58014">
    <property type="entry name" value="Coiled-coil domain of nucleotide exchange factor GrpE"/>
    <property type="match status" value="1"/>
</dbReference>
<sequence>MENNMNQDEKIQENCTSNEEEVTQTSEGNLETEARCEENVTDINSKLEEKKINNKIEELEKQVEEKEDKYKRLQAEYSNYMRRTQEEKQTVGIFANEKIITELIPVIDSMERAMDACTDKEDDMYKGIELVHKQLIDCLQKFEVEEINALNEDFDPNLHLAVMQESVDGVEANKVVMVLQKGYKLNTKVIRPTMVKVSC</sequence>
<evidence type="ECO:0000256" key="2">
    <source>
        <dbReference type="ARBA" id="ARBA00023186"/>
    </source>
</evidence>
<comment type="subunit">
    <text evidence="3">Homodimer.</text>
</comment>
<evidence type="ECO:0000256" key="1">
    <source>
        <dbReference type="ARBA" id="ARBA00009054"/>
    </source>
</evidence>
<dbReference type="Proteomes" id="UP001235030">
    <property type="component" value="Chromosome"/>
</dbReference>
<dbReference type="Pfam" id="PF01025">
    <property type="entry name" value="GrpE"/>
    <property type="match status" value="1"/>
</dbReference>
<dbReference type="Gene3D" id="3.90.20.20">
    <property type="match status" value="1"/>
</dbReference>
<comment type="similarity">
    <text evidence="1 3 4">Belongs to the GrpE family.</text>
</comment>
<accession>A0ABY9Q2N0</accession>
<evidence type="ECO:0000313" key="8">
    <source>
        <dbReference type="Proteomes" id="UP001235030"/>
    </source>
</evidence>
<dbReference type="CDD" id="cd00446">
    <property type="entry name" value="GrpE"/>
    <property type="match status" value="1"/>
</dbReference>
<evidence type="ECO:0000313" key="7">
    <source>
        <dbReference type="EMBL" id="WMT81839.1"/>
    </source>
</evidence>
<evidence type="ECO:0000256" key="5">
    <source>
        <dbReference type="SAM" id="Coils"/>
    </source>
</evidence>
<comment type="function">
    <text evidence="3">Participates actively in the response to hyperosmotic and heat shock by preventing the aggregation of stress-denatured proteins, in association with DnaK and GrpE. It is the nucleotide exchange factor for DnaK and may function as a thermosensor. Unfolded proteins bind initially to DnaJ; upon interaction with the DnaJ-bound protein, DnaK hydrolyzes its bound ATP, resulting in the formation of a stable complex. GrpE releases ADP from DnaK; ATP binding to DnaK triggers the release of the substrate protein, thus completing the reaction cycle. Several rounds of ATP-dependent interactions between DnaJ, DnaK and GrpE are required for fully efficient folding.</text>
</comment>
<feature type="coiled-coil region" evidence="5">
    <location>
        <begin position="45"/>
        <end position="90"/>
    </location>
</feature>
<organism evidence="7 8">
    <name type="scientific">Terrisporobacter mayombei</name>
    <dbReference type="NCBI Taxonomy" id="1541"/>
    <lineage>
        <taxon>Bacteria</taxon>
        <taxon>Bacillati</taxon>
        <taxon>Bacillota</taxon>
        <taxon>Clostridia</taxon>
        <taxon>Peptostreptococcales</taxon>
        <taxon>Peptostreptococcaceae</taxon>
        <taxon>Terrisporobacter</taxon>
    </lineage>
</organism>
<dbReference type="EMBL" id="CP101637">
    <property type="protein sequence ID" value="WMT81839.1"/>
    <property type="molecule type" value="Genomic_DNA"/>
</dbReference>
<comment type="subcellular location">
    <subcellularLocation>
        <location evidence="3">Cytoplasm</location>
    </subcellularLocation>
</comment>
<feature type="region of interest" description="Disordered" evidence="6">
    <location>
        <begin position="1"/>
        <end position="37"/>
    </location>
</feature>
<dbReference type="InterPro" id="IPR000740">
    <property type="entry name" value="GrpE"/>
</dbReference>
<dbReference type="PANTHER" id="PTHR21237:SF23">
    <property type="entry name" value="GRPE PROTEIN HOMOLOG, MITOCHONDRIAL"/>
    <property type="match status" value="1"/>
</dbReference>
<evidence type="ECO:0000256" key="6">
    <source>
        <dbReference type="SAM" id="MobiDB-lite"/>
    </source>
</evidence>
<gene>
    <name evidence="7" type="primary">grpE_2</name>
    <name evidence="3" type="synonym">grpE</name>
    <name evidence="7" type="ORF">TEMA_21870</name>
</gene>
<keyword evidence="5" id="KW-0175">Coiled coil</keyword>
<reference evidence="7 8" key="1">
    <citation type="submission" date="2022-07" db="EMBL/GenBank/DDBJ databases">
        <title>Genome sequence of Terrisporobacter mayombei DSM6539.</title>
        <authorList>
            <person name="Boeer T."/>
            <person name="Bengelsdorf F.R."/>
            <person name="Daniel R."/>
            <person name="Poehlein A."/>
        </authorList>
    </citation>
    <scope>NUCLEOTIDE SEQUENCE [LARGE SCALE GENOMIC DNA]</scope>
    <source>
        <strain evidence="7 8">DSM 6539</strain>
    </source>
</reference>
<proteinExistence type="inferred from homology"/>
<dbReference type="InterPro" id="IPR013805">
    <property type="entry name" value="GrpE_CC"/>
</dbReference>
<dbReference type="InterPro" id="IPR009012">
    <property type="entry name" value="GrpE_head"/>
</dbReference>
<feature type="compositionally biased region" description="Polar residues" evidence="6">
    <location>
        <begin position="13"/>
        <end position="29"/>
    </location>
</feature>
<dbReference type="PRINTS" id="PR00773">
    <property type="entry name" value="GRPEPROTEIN"/>
</dbReference>
<keyword evidence="3" id="KW-0346">Stress response</keyword>